<dbReference type="AlphaFoldDB" id="A0A364JYG6"/>
<keyword evidence="5 6" id="KW-0648">Protein biosynthesis</keyword>
<evidence type="ECO:0000256" key="7">
    <source>
        <dbReference type="RuleBase" id="RU000642"/>
    </source>
</evidence>
<dbReference type="InterPro" id="IPR014039">
    <property type="entry name" value="Transl_elong_EFTs/EF1B_dimer"/>
</dbReference>
<accession>A0A364JYG6</accession>
<dbReference type="GO" id="GO:0003746">
    <property type="term" value="F:translation elongation factor activity"/>
    <property type="evidence" value="ECO:0007669"/>
    <property type="project" value="UniProtKB-UniRule"/>
</dbReference>
<dbReference type="GO" id="GO:0005737">
    <property type="term" value="C:cytoplasm"/>
    <property type="evidence" value="ECO:0007669"/>
    <property type="project" value="UniProtKB-SubCell"/>
</dbReference>
<gene>
    <name evidence="6" type="primary">tsf</name>
    <name evidence="10" type="ORF">C7374_102346</name>
</gene>
<feature type="domain" description="Translation elongation factor EFTs/EF1B dimerisation" evidence="9">
    <location>
        <begin position="99"/>
        <end position="315"/>
    </location>
</feature>
<comment type="caution">
    <text evidence="10">The sequence shown here is derived from an EMBL/GenBank/DDBJ whole genome shotgun (WGS) entry which is preliminary data.</text>
</comment>
<evidence type="ECO:0000256" key="5">
    <source>
        <dbReference type="ARBA" id="ARBA00022917"/>
    </source>
</evidence>
<evidence type="ECO:0000313" key="10">
    <source>
        <dbReference type="EMBL" id="RAK32340.1"/>
    </source>
</evidence>
<evidence type="ECO:0000256" key="4">
    <source>
        <dbReference type="ARBA" id="ARBA00022768"/>
    </source>
</evidence>
<evidence type="ECO:0000313" key="11">
    <source>
        <dbReference type="Proteomes" id="UP000249453"/>
    </source>
</evidence>
<organism evidence="10 11">
    <name type="scientific">Falsochrobactrum ovis</name>
    <dbReference type="NCBI Taxonomy" id="1293442"/>
    <lineage>
        <taxon>Bacteria</taxon>
        <taxon>Pseudomonadati</taxon>
        <taxon>Pseudomonadota</taxon>
        <taxon>Alphaproteobacteria</taxon>
        <taxon>Hyphomicrobiales</taxon>
        <taxon>Brucellaceae</taxon>
        <taxon>Falsochrobactrum</taxon>
    </lineage>
</organism>
<proteinExistence type="inferred from homology"/>
<keyword evidence="11" id="KW-1185">Reference proteome</keyword>
<comment type="subcellular location">
    <subcellularLocation>
        <location evidence="6 8">Cytoplasm</location>
    </subcellularLocation>
</comment>
<dbReference type="PROSITE" id="PS01127">
    <property type="entry name" value="EF_TS_2"/>
    <property type="match status" value="1"/>
</dbReference>
<comment type="function">
    <text evidence="6 7">Associates with the EF-Tu.GDP complex and induces the exchange of GDP to GTP. It remains bound to the aminoacyl-tRNA.EF-Tu.GTP complex up to the GTP hydrolysis stage on the ribosome.</text>
</comment>
<keyword evidence="3 6" id="KW-0963">Cytoplasm</keyword>
<dbReference type="Pfam" id="PF00889">
    <property type="entry name" value="EF_TS"/>
    <property type="match status" value="1"/>
</dbReference>
<dbReference type="InterPro" id="IPR036402">
    <property type="entry name" value="EF-Ts_dimer_sf"/>
</dbReference>
<reference evidence="10 11" key="1">
    <citation type="submission" date="2018-06" db="EMBL/GenBank/DDBJ databases">
        <title>Genomic Encyclopedia of Type Strains, Phase IV (KMG-IV): sequencing the most valuable type-strain genomes for metagenomic binning, comparative biology and taxonomic classification.</title>
        <authorList>
            <person name="Goeker M."/>
        </authorList>
    </citation>
    <scope>NUCLEOTIDE SEQUENCE [LARGE SCALE GENOMIC DNA]</scope>
    <source>
        <strain evidence="10 11">DSM 26720</strain>
    </source>
</reference>
<comment type="similarity">
    <text evidence="1 6 7">Belongs to the EF-Ts family.</text>
</comment>
<protein>
    <recommendedName>
        <fullName evidence="2 6">Elongation factor Ts</fullName>
        <shortName evidence="6">EF-Ts</shortName>
    </recommendedName>
</protein>
<dbReference type="EMBL" id="QLMK01000002">
    <property type="protein sequence ID" value="RAK32340.1"/>
    <property type="molecule type" value="Genomic_DNA"/>
</dbReference>
<dbReference type="FunFam" id="1.10.8.10:FF:000001">
    <property type="entry name" value="Elongation factor Ts"/>
    <property type="match status" value="1"/>
</dbReference>
<dbReference type="InterPro" id="IPR018101">
    <property type="entry name" value="Transl_elong_Ts_CS"/>
</dbReference>
<dbReference type="PANTHER" id="PTHR11741:SF0">
    <property type="entry name" value="ELONGATION FACTOR TS, MITOCHONDRIAL"/>
    <property type="match status" value="1"/>
</dbReference>
<evidence type="ECO:0000256" key="2">
    <source>
        <dbReference type="ARBA" id="ARBA00016956"/>
    </source>
</evidence>
<dbReference type="CDD" id="cd14275">
    <property type="entry name" value="UBA_EF-Ts"/>
    <property type="match status" value="1"/>
</dbReference>
<dbReference type="HAMAP" id="MF_00050">
    <property type="entry name" value="EF_Ts"/>
    <property type="match status" value="1"/>
</dbReference>
<dbReference type="PANTHER" id="PTHR11741">
    <property type="entry name" value="ELONGATION FACTOR TS"/>
    <property type="match status" value="1"/>
</dbReference>
<name>A0A364JYG6_9HYPH</name>
<dbReference type="Gene3D" id="3.30.479.20">
    <property type="entry name" value="Elongation factor Ts, dimerisation domain"/>
    <property type="match status" value="2"/>
</dbReference>
<evidence type="ECO:0000256" key="8">
    <source>
        <dbReference type="RuleBase" id="RU000643"/>
    </source>
</evidence>
<evidence type="ECO:0000256" key="6">
    <source>
        <dbReference type="HAMAP-Rule" id="MF_00050"/>
    </source>
</evidence>
<feature type="region of interest" description="Involved in Mg(2+) ion dislocation from EF-Tu" evidence="6">
    <location>
        <begin position="108"/>
        <end position="111"/>
    </location>
</feature>
<keyword evidence="4 6" id="KW-0251">Elongation factor</keyword>
<sequence length="334" mass="35062">MDSFVPAHVVPAKVGTPIRCAFAFVKGDTMSISASQVKELRDLTGAGMMDCKAALAETNGDIEAAVDWLRAKGMSKADKKAGRTAAEGLVGVVSKGNKAVVVEVNSETDFVARNDAFQDLVRKIADAALSTDGSTEAVAEADVDGKSVTQATKDAVATIGENIAFRRSAALEVEQGVVATYVHNGVADGLGKLGVLVAIETTGDVEAATAFGRQVAMHVAAINPLALTNEDVDPAAVEREKAIFIEQARESGKPDNIIEKMVEGRMRKFYEEVVLLSQDFVINPDLKVEAALKEAEKAIGAPAKITGFVRIALGEGIEKEETDFAAEVAAAVKS</sequence>
<dbReference type="InterPro" id="IPR001816">
    <property type="entry name" value="Transl_elong_EFTs/EF1B"/>
</dbReference>
<dbReference type="SUPFAM" id="SSF54713">
    <property type="entry name" value="Elongation factor Ts (EF-Ts), dimerisation domain"/>
    <property type="match status" value="2"/>
</dbReference>
<dbReference type="NCBIfam" id="TIGR00116">
    <property type="entry name" value="tsf"/>
    <property type="match status" value="1"/>
</dbReference>
<dbReference type="SUPFAM" id="SSF46934">
    <property type="entry name" value="UBA-like"/>
    <property type="match status" value="1"/>
</dbReference>
<dbReference type="Gene3D" id="1.10.286.20">
    <property type="match status" value="1"/>
</dbReference>
<dbReference type="FunFam" id="1.10.286.20:FF:000001">
    <property type="entry name" value="Elongation factor Ts"/>
    <property type="match status" value="1"/>
</dbReference>
<dbReference type="InterPro" id="IPR009060">
    <property type="entry name" value="UBA-like_sf"/>
</dbReference>
<evidence type="ECO:0000256" key="3">
    <source>
        <dbReference type="ARBA" id="ARBA00022490"/>
    </source>
</evidence>
<dbReference type="Gene3D" id="1.10.8.10">
    <property type="entry name" value="DNA helicase RuvA subunit, C-terminal domain"/>
    <property type="match status" value="1"/>
</dbReference>
<dbReference type="Proteomes" id="UP000249453">
    <property type="component" value="Unassembled WGS sequence"/>
</dbReference>
<evidence type="ECO:0000259" key="9">
    <source>
        <dbReference type="Pfam" id="PF00889"/>
    </source>
</evidence>
<evidence type="ECO:0000256" key="1">
    <source>
        <dbReference type="ARBA" id="ARBA00005532"/>
    </source>
</evidence>